<keyword evidence="3" id="KW-0132">Cell division</keyword>
<evidence type="ECO:0000256" key="1">
    <source>
        <dbReference type="SAM" id="MobiDB-lite"/>
    </source>
</evidence>
<keyword evidence="2" id="KW-0812">Transmembrane</keyword>
<evidence type="ECO:0000313" key="3">
    <source>
        <dbReference type="EMBL" id="ERL08702.1"/>
    </source>
</evidence>
<comment type="caution">
    <text evidence="3">The sequence shown here is derived from an EMBL/GenBank/DDBJ whole genome shotgun (WGS) entry which is preliminary data.</text>
</comment>
<feature type="transmembrane region" description="Helical" evidence="2">
    <location>
        <begin position="52"/>
        <end position="70"/>
    </location>
</feature>
<proteinExistence type="predicted"/>
<keyword evidence="4" id="KW-1185">Reference proteome</keyword>
<dbReference type="OrthoDB" id="3186662at2"/>
<dbReference type="STRING" id="1125712.HMPREF1316_0390"/>
<feature type="region of interest" description="Disordered" evidence="1">
    <location>
        <begin position="125"/>
        <end position="156"/>
    </location>
</feature>
<dbReference type="Proteomes" id="UP000016638">
    <property type="component" value="Unassembled WGS sequence"/>
</dbReference>
<evidence type="ECO:0000256" key="2">
    <source>
        <dbReference type="SAM" id="Phobius"/>
    </source>
</evidence>
<evidence type="ECO:0000313" key="4">
    <source>
        <dbReference type="Proteomes" id="UP000016638"/>
    </source>
</evidence>
<name>U2V018_9ACTN</name>
<keyword evidence="2" id="KW-1133">Transmembrane helix</keyword>
<reference evidence="3 4" key="1">
    <citation type="submission" date="2013-08" db="EMBL/GenBank/DDBJ databases">
        <authorList>
            <person name="Durkin A.S."/>
            <person name="Haft D.R."/>
            <person name="McCorrison J."/>
            <person name="Torralba M."/>
            <person name="Gillis M."/>
            <person name="Haft D.H."/>
            <person name="Methe B."/>
            <person name="Sutton G."/>
            <person name="Nelson K.E."/>
        </authorList>
    </citation>
    <scope>NUCLEOTIDE SEQUENCE [LARGE SCALE GENOMIC DNA]</scope>
    <source>
        <strain evidence="3 4">F0195</strain>
    </source>
</reference>
<protein>
    <submittedName>
        <fullName evidence="3">Putative cell division protein FtsL</fullName>
    </submittedName>
</protein>
<dbReference type="eggNOG" id="COG3116">
    <property type="taxonomic scope" value="Bacteria"/>
</dbReference>
<dbReference type="GO" id="GO:0051301">
    <property type="term" value="P:cell division"/>
    <property type="evidence" value="ECO:0007669"/>
    <property type="project" value="UniProtKB-KW"/>
</dbReference>
<dbReference type="AlphaFoldDB" id="U2V018"/>
<dbReference type="PATRIC" id="fig|1125712.3.peg.1016"/>
<sequence>MAYRGSEAYRLDMAERQARWQDHEPFSIVEGGGRDAREREGVSTQFMGRIRLALVCIVAVIALGVARVVLTTATVTALQANGVTQTELSDAQALNVSLRITNADLSNSARIDQIATENYGMVYAPAPERVSTQDPSAAASDSGQASSAEPAQTQAH</sequence>
<organism evidence="3 4">
    <name type="scientific">Olsenella profusa F0195</name>
    <dbReference type="NCBI Taxonomy" id="1125712"/>
    <lineage>
        <taxon>Bacteria</taxon>
        <taxon>Bacillati</taxon>
        <taxon>Actinomycetota</taxon>
        <taxon>Coriobacteriia</taxon>
        <taxon>Coriobacteriales</taxon>
        <taxon>Atopobiaceae</taxon>
        <taxon>Olsenella</taxon>
    </lineage>
</organism>
<gene>
    <name evidence="3" type="ORF">HMPREF1316_0390</name>
</gene>
<keyword evidence="2" id="KW-0472">Membrane</keyword>
<feature type="compositionally biased region" description="Low complexity" evidence="1">
    <location>
        <begin position="136"/>
        <end position="148"/>
    </location>
</feature>
<accession>U2V018</accession>
<keyword evidence="3" id="KW-0131">Cell cycle</keyword>
<dbReference type="EMBL" id="AWEZ01000043">
    <property type="protein sequence ID" value="ERL08702.1"/>
    <property type="molecule type" value="Genomic_DNA"/>
</dbReference>
<dbReference type="RefSeq" id="WP_021725842.1">
    <property type="nucleotide sequence ID" value="NZ_AWEZ01000043.1"/>
</dbReference>